<gene>
    <name evidence="1" type="ORF">DMB68_06265</name>
</gene>
<comment type="caution">
    <text evidence="1">The sequence shown here is derived from an EMBL/GenBank/DDBJ whole genome shotgun (WGS) entry which is preliminary data.</text>
</comment>
<keyword evidence="1" id="KW-0378">Hydrolase</keyword>
<dbReference type="AlphaFoldDB" id="A0A2V4C5Y8"/>
<dbReference type="PANTHER" id="PTHR46523:SF1">
    <property type="entry name" value="DCTP PYROPHOSPHATASE 1"/>
    <property type="match status" value="1"/>
</dbReference>
<accession>A0A2V4C5Y8</accession>
<dbReference type="EMBL" id="QJHL01000001">
    <property type="protein sequence ID" value="PXY46758.1"/>
    <property type="molecule type" value="Genomic_DNA"/>
</dbReference>
<proteinExistence type="predicted"/>
<organism evidence="1 2">
    <name type="scientific">Flavobacterium hydrophilum</name>
    <dbReference type="NCBI Taxonomy" id="2211445"/>
    <lineage>
        <taxon>Bacteria</taxon>
        <taxon>Pseudomonadati</taxon>
        <taxon>Bacteroidota</taxon>
        <taxon>Flavobacteriia</taxon>
        <taxon>Flavobacteriales</taxon>
        <taxon>Flavobacteriaceae</taxon>
        <taxon>Flavobacterium</taxon>
    </lineage>
</organism>
<dbReference type="OrthoDB" id="9791898at2"/>
<dbReference type="PIRSF" id="PIRSF029826">
    <property type="entry name" value="UCP029826_pph"/>
    <property type="match status" value="1"/>
</dbReference>
<dbReference type="GO" id="GO:0009143">
    <property type="term" value="P:nucleoside triphosphate catabolic process"/>
    <property type="evidence" value="ECO:0007669"/>
    <property type="project" value="InterPro"/>
</dbReference>
<dbReference type="GO" id="GO:0047429">
    <property type="term" value="F:nucleoside triphosphate diphosphatase activity"/>
    <property type="evidence" value="ECO:0007669"/>
    <property type="project" value="InterPro"/>
</dbReference>
<dbReference type="CDD" id="cd11537">
    <property type="entry name" value="NTP-PPase_RS21-C6_like"/>
    <property type="match status" value="1"/>
</dbReference>
<dbReference type="Proteomes" id="UP000247681">
    <property type="component" value="Unassembled WGS sequence"/>
</dbReference>
<dbReference type="RefSeq" id="WP_110345764.1">
    <property type="nucleotide sequence ID" value="NZ_QJHL01000001.1"/>
</dbReference>
<protein>
    <submittedName>
        <fullName evidence="1">Nucleotide pyrophosphohydrolase</fullName>
    </submittedName>
</protein>
<dbReference type="Pfam" id="PF12643">
    <property type="entry name" value="MazG-like"/>
    <property type="match status" value="1"/>
</dbReference>
<dbReference type="InterPro" id="IPR052555">
    <property type="entry name" value="dCTP_Pyrophosphatase"/>
</dbReference>
<evidence type="ECO:0000313" key="2">
    <source>
        <dbReference type="Proteomes" id="UP000247681"/>
    </source>
</evidence>
<sequence length="112" mass="13302">MDKYNKIIQELIQFRNDRDWEQFHDSKNLALAISLEASELNELFLWKKDDEVENINKDRLKEEIADILSFTFLLAEKHNLDVFDILSEKIKKNALKYPIDKAKGTAKKYNEL</sequence>
<dbReference type="InterPro" id="IPR025984">
    <property type="entry name" value="DCTPP"/>
</dbReference>
<keyword evidence="2" id="KW-1185">Reference proteome</keyword>
<dbReference type="PANTHER" id="PTHR46523">
    <property type="entry name" value="DCTP PYROPHOSPHATASE 1"/>
    <property type="match status" value="1"/>
</dbReference>
<dbReference type="SUPFAM" id="SSF101386">
    <property type="entry name" value="all-alpha NTP pyrophosphatases"/>
    <property type="match status" value="1"/>
</dbReference>
<name>A0A2V4C5Y8_9FLAO</name>
<dbReference type="Gene3D" id="1.10.287.1080">
    <property type="entry name" value="MazG-like"/>
    <property type="match status" value="1"/>
</dbReference>
<reference evidence="1 2" key="1">
    <citation type="submission" date="2018-05" db="EMBL/GenBank/DDBJ databases">
        <title>Flavobacterium sp. strain IMCC34758, incomplete genome.</title>
        <authorList>
            <person name="Joung Y."/>
        </authorList>
    </citation>
    <scope>NUCLEOTIDE SEQUENCE [LARGE SCALE GENOMIC DNA]</scope>
    <source>
        <strain evidence="1 2">IMCC34758</strain>
    </source>
</reference>
<evidence type="ECO:0000313" key="1">
    <source>
        <dbReference type="EMBL" id="PXY46758.1"/>
    </source>
</evidence>